<comment type="caution">
    <text evidence="3">The sequence shown here is derived from an EMBL/GenBank/DDBJ whole genome shotgun (WGS) entry which is preliminary data.</text>
</comment>
<feature type="domain" description="DUF1254" evidence="2">
    <location>
        <begin position="75"/>
        <end position="116"/>
    </location>
</feature>
<protein>
    <submittedName>
        <fullName evidence="3">DUF1214 domain-containing protein</fullName>
    </submittedName>
</protein>
<sequence length="247" mass="27215">MTSTLLAGTLLGHQVQAKEPTPGFNTKIPECLLTPDKSTTRARDIEFFDGIPTASLEAIRRSQQVNGETNPYQVRIFDQLMDSNSLFLTGNTDTVYMSAVLDLKKDGATVNTPAMTWKRVGKGSQYAWGVLDKNGDYLDGSKNYKLTLPADPPAKNFASIVLYDLQTRSQLQTSQPFPSYNSEKHKDVYAKNEDGSVDMYFGPEPPEGKESNWSRPYQTRASLPSCASTAPQSRGSIKPGVQMILSC</sequence>
<dbReference type="RefSeq" id="WP_215193807.1">
    <property type="nucleotide sequence ID" value="NZ_JAHHDY010000012.1"/>
</dbReference>
<dbReference type="PANTHER" id="PTHR36509">
    <property type="entry name" value="BLL3101 PROTEIN"/>
    <property type="match status" value="1"/>
</dbReference>
<keyword evidence="4" id="KW-1185">Reference proteome</keyword>
<dbReference type="EMBL" id="JAHHDY010000012">
    <property type="protein sequence ID" value="MBT3141379.1"/>
    <property type="molecule type" value="Genomic_DNA"/>
</dbReference>
<organism evidence="3 4">
    <name type="scientific">Falsiruegeria litorea</name>
    <dbReference type="NCBI Taxonomy" id="1280831"/>
    <lineage>
        <taxon>Bacteria</taxon>
        <taxon>Pseudomonadati</taxon>
        <taxon>Pseudomonadota</taxon>
        <taxon>Alphaproteobacteria</taxon>
        <taxon>Rhodobacterales</taxon>
        <taxon>Roseobacteraceae</taxon>
        <taxon>Falsiruegeria</taxon>
    </lineage>
</organism>
<dbReference type="SUPFAM" id="SSF160935">
    <property type="entry name" value="VPA0735-like"/>
    <property type="match status" value="2"/>
</dbReference>
<dbReference type="Pfam" id="PF06742">
    <property type="entry name" value="DUF1214"/>
    <property type="match status" value="1"/>
</dbReference>
<evidence type="ECO:0000259" key="1">
    <source>
        <dbReference type="Pfam" id="PF06742"/>
    </source>
</evidence>
<dbReference type="InterPro" id="IPR010621">
    <property type="entry name" value="DUF1214"/>
</dbReference>
<dbReference type="Proteomes" id="UP000763802">
    <property type="component" value="Unassembled WGS sequence"/>
</dbReference>
<gene>
    <name evidence="3" type="ORF">KL867_09975</name>
</gene>
<accession>A0ABS5WQH3</accession>
<proteinExistence type="predicted"/>
<dbReference type="InterPro" id="IPR010679">
    <property type="entry name" value="DUF1254"/>
</dbReference>
<reference evidence="3 4" key="1">
    <citation type="submission" date="2021-05" db="EMBL/GenBank/DDBJ databases">
        <title>Draft genomes of marine bacteria isolated from model chitin particles.</title>
        <authorList>
            <person name="Datta M.S."/>
            <person name="Schwartzman J.A."/>
            <person name="Cordero O."/>
        </authorList>
    </citation>
    <scope>NUCLEOTIDE SEQUENCE [LARGE SCALE GENOMIC DNA]</scope>
    <source>
        <strain evidence="3 4">4E07</strain>
    </source>
</reference>
<evidence type="ECO:0000313" key="4">
    <source>
        <dbReference type="Proteomes" id="UP000763802"/>
    </source>
</evidence>
<name>A0ABS5WQH3_9RHOB</name>
<evidence type="ECO:0000259" key="2">
    <source>
        <dbReference type="Pfam" id="PF06863"/>
    </source>
</evidence>
<evidence type="ECO:0000313" key="3">
    <source>
        <dbReference type="EMBL" id="MBT3141379.1"/>
    </source>
</evidence>
<feature type="domain" description="DUF1214" evidence="1">
    <location>
        <begin position="125"/>
        <end position="213"/>
    </location>
</feature>
<dbReference type="Pfam" id="PF06863">
    <property type="entry name" value="DUF1254"/>
    <property type="match status" value="1"/>
</dbReference>
<dbReference type="InterPro" id="IPR037049">
    <property type="entry name" value="DUF1214_C_sf"/>
</dbReference>
<dbReference type="Gene3D" id="2.60.120.600">
    <property type="entry name" value="Domain of unknown function DUF1214, C-terminal domain"/>
    <property type="match status" value="1"/>
</dbReference>
<dbReference type="PANTHER" id="PTHR36509:SF3">
    <property type="entry name" value="SIGNAL PEPTIDE PROTEIN"/>
    <property type="match status" value="1"/>
</dbReference>